<dbReference type="EMBL" id="JALLPB020000009">
    <property type="protein sequence ID" value="KAL3827025.1"/>
    <property type="molecule type" value="Genomic_DNA"/>
</dbReference>
<dbReference type="AlphaFoldDB" id="A0ABD3SRF9"/>
<accession>A0ABD3SRF9</accession>
<feature type="signal peptide" evidence="1">
    <location>
        <begin position="1"/>
        <end position="19"/>
    </location>
</feature>
<reference evidence="2 3" key="1">
    <citation type="submission" date="2024-10" db="EMBL/GenBank/DDBJ databases">
        <title>Updated reference genomes for cyclostephanoid diatoms.</title>
        <authorList>
            <person name="Roberts W.R."/>
            <person name="Alverson A.J."/>
        </authorList>
    </citation>
    <scope>NUCLEOTIDE SEQUENCE [LARGE SCALE GENOMIC DNA]</scope>
    <source>
        <strain evidence="2 3">AJA228-03</strain>
    </source>
</reference>
<proteinExistence type="predicted"/>
<evidence type="ECO:0000256" key="1">
    <source>
        <dbReference type="SAM" id="SignalP"/>
    </source>
</evidence>
<gene>
    <name evidence="2" type="ORF">ACHAXA_007532</name>
</gene>
<sequence length="124" mass="14265">MLFLLPVPLLYRACCHISACLLTCVSLTSYLSDHVYTGLESYAHAIDKSLAALKCHVWANYYARRDMYDQFVIWHCLWHAVGVGSMLICYTVNGPIVGECWSGTEWEDHAFVFSNYFTWREARA</sequence>
<organism evidence="2 3">
    <name type="scientific">Cyclostephanos tholiformis</name>
    <dbReference type="NCBI Taxonomy" id="382380"/>
    <lineage>
        <taxon>Eukaryota</taxon>
        <taxon>Sar</taxon>
        <taxon>Stramenopiles</taxon>
        <taxon>Ochrophyta</taxon>
        <taxon>Bacillariophyta</taxon>
        <taxon>Coscinodiscophyceae</taxon>
        <taxon>Thalassiosirophycidae</taxon>
        <taxon>Stephanodiscales</taxon>
        <taxon>Stephanodiscaceae</taxon>
        <taxon>Cyclostephanos</taxon>
    </lineage>
</organism>
<evidence type="ECO:0000313" key="3">
    <source>
        <dbReference type="Proteomes" id="UP001530377"/>
    </source>
</evidence>
<evidence type="ECO:0008006" key="4">
    <source>
        <dbReference type="Google" id="ProtNLM"/>
    </source>
</evidence>
<feature type="chain" id="PRO_5044829993" description="Innexin" evidence="1">
    <location>
        <begin position="20"/>
        <end position="124"/>
    </location>
</feature>
<comment type="caution">
    <text evidence="2">The sequence shown here is derived from an EMBL/GenBank/DDBJ whole genome shotgun (WGS) entry which is preliminary data.</text>
</comment>
<protein>
    <recommendedName>
        <fullName evidence="4">Innexin</fullName>
    </recommendedName>
</protein>
<dbReference type="Proteomes" id="UP001530377">
    <property type="component" value="Unassembled WGS sequence"/>
</dbReference>
<name>A0ABD3SRF9_9STRA</name>
<keyword evidence="1" id="KW-0732">Signal</keyword>
<evidence type="ECO:0000313" key="2">
    <source>
        <dbReference type="EMBL" id="KAL3827025.1"/>
    </source>
</evidence>
<keyword evidence="3" id="KW-1185">Reference proteome</keyword>